<feature type="repeat" description="ANK" evidence="3">
    <location>
        <begin position="1416"/>
        <end position="1448"/>
    </location>
</feature>
<feature type="repeat" description="ANK" evidence="3">
    <location>
        <begin position="1384"/>
        <end position="1416"/>
    </location>
</feature>
<dbReference type="OrthoDB" id="432009at2759"/>
<dbReference type="PANTHER" id="PTHR24188">
    <property type="entry name" value="ANKYRIN REPEAT PROTEIN"/>
    <property type="match status" value="1"/>
</dbReference>
<feature type="repeat" description="ANK" evidence="3">
    <location>
        <begin position="1313"/>
        <end position="1345"/>
    </location>
</feature>
<dbReference type="Proteomes" id="UP000186817">
    <property type="component" value="Unassembled WGS sequence"/>
</dbReference>
<accession>A0A1Q9EBW8</accession>
<dbReference type="EMBL" id="LSRX01000199">
    <property type="protein sequence ID" value="OLQ04892.1"/>
    <property type="molecule type" value="Genomic_DNA"/>
</dbReference>
<dbReference type="Gene3D" id="1.25.40.20">
    <property type="entry name" value="Ankyrin repeat-containing domain"/>
    <property type="match status" value="2"/>
</dbReference>
<dbReference type="InterPro" id="IPR036770">
    <property type="entry name" value="Ankyrin_rpt-contain_sf"/>
</dbReference>
<dbReference type="SMART" id="SM00248">
    <property type="entry name" value="ANK"/>
    <property type="match status" value="7"/>
</dbReference>
<evidence type="ECO:0000313" key="4">
    <source>
        <dbReference type="EMBL" id="OLQ04892.1"/>
    </source>
</evidence>
<keyword evidence="2 3" id="KW-0040">ANK repeat</keyword>
<evidence type="ECO:0000313" key="5">
    <source>
        <dbReference type="Proteomes" id="UP000186817"/>
    </source>
</evidence>
<gene>
    <name evidence="4" type="primary">Ank3</name>
    <name evidence="4" type="ORF">AK812_SmicGene12008</name>
</gene>
<keyword evidence="5" id="KW-1185">Reference proteome</keyword>
<protein>
    <submittedName>
        <fullName evidence="4">Ankyrin-3</fullName>
    </submittedName>
</protein>
<dbReference type="PROSITE" id="PS50088">
    <property type="entry name" value="ANK_REPEAT"/>
    <property type="match status" value="6"/>
</dbReference>
<evidence type="ECO:0000256" key="2">
    <source>
        <dbReference type="ARBA" id="ARBA00023043"/>
    </source>
</evidence>
<name>A0A1Q9EBW8_SYMMI</name>
<dbReference type="Pfam" id="PF12796">
    <property type="entry name" value="Ank_2"/>
    <property type="match status" value="3"/>
</dbReference>
<feature type="repeat" description="ANK" evidence="3">
    <location>
        <begin position="1482"/>
        <end position="1514"/>
    </location>
</feature>
<dbReference type="PROSITE" id="PS50297">
    <property type="entry name" value="ANK_REP_REGION"/>
    <property type="match status" value="5"/>
</dbReference>
<dbReference type="SUPFAM" id="SSF48403">
    <property type="entry name" value="Ankyrin repeat"/>
    <property type="match status" value="1"/>
</dbReference>
<keyword evidence="1" id="KW-0677">Repeat</keyword>
<feature type="repeat" description="ANK" evidence="3">
    <location>
        <begin position="1449"/>
        <end position="1481"/>
    </location>
</feature>
<dbReference type="InterPro" id="IPR002110">
    <property type="entry name" value="Ankyrin_rpt"/>
</dbReference>
<comment type="caution">
    <text evidence="4">The sequence shown here is derived from an EMBL/GenBank/DDBJ whole genome shotgun (WGS) entry which is preliminary data.</text>
</comment>
<dbReference type="OMA" id="HITTEVQ"/>
<evidence type="ECO:0000256" key="1">
    <source>
        <dbReference type="ARBA" id="ARBA00022737"/>
    </source>
</evidence>
<dbReference type="PANTHER" id="PTHR24188:SF29">
    <property type="entry name" value="GH09064P"/>
    <property type="match status" value="1"/>
</dbReference>
<reference evidence="4 5" key="1">
    <citation type="submission" date="2016-02" db="EMBL/GenBank/DDBJ databases">
        <title>Genome analysis of coral dinoflagellate symbionts highlights evolutionary adaptations to a symbiotic lifestyle.</title>
        <authorList>
            <person name="Aranda M."/>
            <person name="Li Y."/>
            <person name="Liew Y.J."/>
            <person name="Baumgarten S."/>
            <person name="Simakov O."/>
            <person name="Wilson M."/>
            <person name="Piel J."/>
            <person name="Ashoor H."/>
            <person name="Bougouffa S."/>
            <person name="Bajic V.B."/>
            <person name="Ryu T."/>
            <person name="Ravasi T."/>
            <person name="Bayer T."/>
            <person name="Micklem G."/>
            <person name="Kim H."/>
            <person name="Bhak J."/>
            <person name="Lajeunesse T.C."/>
            <person name="Voolstra C.R."/>
        </authorList>
    </citation>
    <scope>NUCLEOTIDE SEQUENCE [LARGE SCALE GENOMIC DNA]</scope>
    <source>
        <strain evidence="4 5">CCMP2467</strain>
    </source>
</reference>
<evidence type="ECO:0000256" key="3">
    <source>
        <dbReference type="PROSITE-ProRule" id="PRU00023"/>
    </source>
</evidence>
<organism evidence="4 5">
    <name type="scientific">Symbiodinium microadriaticum</name>
    <name type="common">Dinoflagellate</name>
    <name type="synonym">Zooxanthella microadriatica</name>
    <dbReference type="NCBI Taxonomy" id="2951"/>
    <lineage>
        <taxon>Eukaryota</taxon>
        <taxon>Sar</taxon>
        <taxon>Alveolata</taxon>
        <taxon>Dinophyceae</taxon>
        <taxon>Suessiales</taxon>
        <taxon>Symbiodiniaceae</taxon>
        <taxon>Symbiodinium</taxon>
    </lineage>
</organism>
<proteinExistence type="predicted"/>
<feature type="repeat" description="ANK" evidence="3">
    <location>
        <begin position="1346"/>
        <end position="1378"/>
    </location>
</feature>
<sequence>MWDTLRDTRDALRDSGTASVVLSLEVSAWAKGSVKLVHGKKLYGQRSRGDANSLPAACGIAMYLRRCLIFLAFRTALAVLTEFNGWSLLRPTSSNVVSYVTEANELLEVRAGVPYQELVLHASSNLATNASEIRAKLVFATAAIDDDCLPGRASEVPNIVFQRIPVPTSLDGETPGVTPAETYENRWVNARFPYSGAFKVCYMDVSGAAAWRLAPAPFDVVGTGANSFEFWCVDDVTVDCTLQIAGLGMKTNWYLTVVPVNGVCGAIDYAGSFGQNVSVITSEAGSESSATHSLGPPVSAGAGTFAVCFCPGYNADSSAASCTASEDFVQLTGILYVTEAVPVQNPHPQLRFTLRVHCGSTTEGGCPATTEPRIKIVDAASSNSRPAFDTLSGCRSAAQSASYMSPENCANPTRCTLPPAVASSAAPEWANLRLFPTFENQAQKPVLYDVCLCLGSCDQSPNWFKAGSIQTSVIQVLPQQIVANKVLDLQLLGTQGGWSQATGSAPELKFLEDAEGVFGASECFSRTQSLQSLAGHFCLTSTDCKAPTASGADGHVWEDVRFLFAGMYAVCYCEQQCRSPVQWSLLEWKLVEGPSRHHSWQRYRGLLFDLALSGFGLGAANRLAVFPDGEGSCGGPAMAAQVSVPDVAPQQLGDASGGGLLSLTRTYDGLLVSCTQPHGLTSTTEFVSFSGVTSSNCDYCAGTVNARPHRVIRLPSSTQFVLALDYSGSFPQFGLSGAMWWRSNEATWQDLVAMSPGVVSVCWSSMVSGSLADFASFAGRLEILEAPLFGATVYPTALEEGVSAPMVVAFTTQNQARYSSELGESRLRLRFPHLSLLKPAGPAGSSSAVTVADATQSSCGRILREIWSEDADGFPMPKGCAYEHDTSSGTDFREVSLVFSARSGLKPSTSYQLVLDLVAFTASSASAAKPPEGLLQLWAMDDLTAKPFGVIEYAPAWLEEDILTGATGSAPRFHVAGGAEILEESGSDVIDLAAQGNTASIGLRLRAEAGANIVTGGRLHIFFWPLTQWHLNEACAAECLPFLGTACAAPACATQVLAMRRCSLRLVFGDMEPITETVQHTVRLVSLVPPPGGFFAAAAGAELRSTAGVEPSYRTTTGALLFAPPSAAGSVMAGLGEDHPFRGDRQNSIFLRLVFGASVFGGVSAAAPGGAGAAAASPGFEVQLPPGYACTKAARKRMLRVYWASGKLALALEPEEFARVAAGPSPVRGLKEHLQSQCKRSRFRQRLLRDGALLGEDATLELPLELQLVILPFSHATDLQITELRRAVERDQLPEVEAILQRPQDADLSVARDWTTALHVAAEHGFVAAARLLQEACADVDRPDIVGSTPLLVAAKNGHLSMARWLLEARADLNAKCFPGGRSFGPTPLFMAALTGRLEVARLLLDARADKEKSEAHSTPLFVASQQGHLELVQLLLEANANKDSTNEEGATPLLKAAERGHADVARLLLEAGASKDKADYSGSTPLFVSCVADRLEVVRLLLAFGVDKDAENKYGDTPFSIACRCGHMKVADLLRESGIDAGSAAPEELDSYMTSRAMPQAPQGRGDIGLDPQIDGYWLYSGRFCMYVLRSYGVVYAGSAIVLKVVVNNPIFALPRRDSQNVWTLRLRGTTAPLAAATTALPRTGALAALADVSERLRKNAPVLGVLRDATVTPQFFGAGITRNWLSVFFTAEQGGPGNGGSVELRVPEGFSFPPSCLTQPLPAYHYATPSAQLAGTAALRSTAPLAVRRCRVGGVPNIAEVTLPSSARIAAGSTYGFEIQVFNAVQYSVAQQDGFRLTTRSAAGDDMDATYHTIRYIASDTEGPGTSFGVYQEPMPAGSFVLSFDSMLPYSESGLATRVVVFPLKVPFDSLDPVTWRLVAPLGFIWDFRPAEFLYRRQDILGVTADLPLETAPAAPSTEPLAILAVVDNFQGNWDRTQTYGLVARIRVPDGTPLASSNVFLLEFGYDATTAVGRRAAASAPAPQVRALVNFHVDYFRTSLAGQQNVLIIQFQSITALPVGGSLLLDSPAGFAVEESCALQAAAVELPYQDLAATSAALLCSAVVPATTQRPQVTLRVVTGEVSAGPYVMALAARNPLVPELGGLVWRLSSYTNAVDAEVADLGSTVEGFQVESMMNFGGLLGPESGVNPATTGRDDHPGQVTNVILAFELASTPTSSGESTLTVKAPTGFSFPALCTVVVTGDVFGAGALIPLAFSPFEASAVVSTCEGGGRTARLSVAPGLIRNRRYVMRLQGVNGEETAEQNLWTISFAGEATEPFEGYRLWRFTEVEVLPDATARSTPAEETRNNVTLRFRTTNAVTSAGFVALQAPFGYVFPTLCQATLQELDATDTPIAGSGVVSCSGTPLPGPTAALHPVGSSTLAALAKYQLNVVVQNPTVIALEAGTWQIQSYATKEADYSNLLDIGEAPGFHLTEVFHTLRIIYPVATPSTIDELELRMQILLSTSLEIGDVLEIVAPDGYDVTGNSTSEFDNLQRACNKFRQWSAAALPKPTCNVRVVHFEFATTGLAVVDVPGAQALTPLMDFSVTSLYPRKTLSVQATTFHGEQRRGTAVVSAKTVPGELVTPRLLEISVIRADAFVAVQSLASLQLTFRVSQDAQALHITTEVQDAASQAEPLRFDFAAAFATAVGTEVSQVIRRNASLLLHMALEQGRGYSLTLGSVANPSTPGTALWTLTSYVLAEDGSMDLADPRDRSVNFAGPVTLNRLSIDPSATSLTDPFFDIVNTELSLSFVAFPRVVTAGQYLVLSAPADFAFLEKSFSPGEGFPLISGQVAVLELEGSRPSYAVQILSPILPSQAVKFSVRLRTPTAPEDLSLWATTHRSNLLLRACRDSQCKDPTASNDDLFPGFEMKASFGTASITPQANGAAPQLDVTVTLRISPKATLASLIESGTVHLRILVQSGLGQS</sequence>